<dbReference type="InterPro" id="IPR038434">
    <property type="entry name" value="YARHG_sf"/>
</dbReference>
<dbReference type="RefSeq" id="WP_330109421.1">
    <property type="nucleotide sequence ID" value="NZ_JAZDQT010000003.1"/>
</dbReference>
<gene>
    <name evidence="2" type="ORF">VRU48_18570</name>
</gene>
<name>A0ABU7ICQ3_9SPHI</name>
<evidence type="ECO:0000259" key="1">
    <source>
        <dbReference type="SMART" id="SM01324"/>
    </source>
</evidence>
<accession>A0ABU7ICQ3</accession>
<organism evidence="2 3">
    <name type="scientific">Pedobacter albus</name>
    <dbReference type="NCBI Taxonomy" id="3113905"/>
    <lineage>
        <taxon>Bacteria</taxon>
        <taxon>Pseudomonadati</taxon>
        <taxon>Bacteroidota</taxon>
        <taxon>Sphingobacteriia</taxon>
        <taxon>Sphingobacteriales</taxon>
        <taxon>Sphingobacteriaceae</taxon>
        <taxon>Pedobacter</taxon>
    </lineage>
</organism>
<reference evidence="2 3" key="1">
    <citation type="submission" date="2024-01" db="EMBL/GenBank/DDBJ databases">
        <title>Pedobacter sp. nov., isolated from fresh soil.</title>
        <authorList>
            <person name="Le N.T.T."/>
        </authorList>
    </citation>
    <scope>NUCLEOTIDE SEQUENCE [LARGE SCALE GENOMIC DNA]</scope>
    <source>
        <strain evidence="2 3">KR3-3</strain>
    </source>
</reference>
<dbReference type="InterPro" id="IPR025582">
    <property type="entry name" value="YARHG_dom"/>
</dbReference>
<evidence type="ECO:0000313" key="3">
    <source>
        <dbReference type="Proteomes" id="UP001336835"/>
    </source>
</evidence>
<protein>
    <submittedName>
        <fullName evidence="2">YARHG domain-containing protein</fullName>
    </submittedName>
</protein>
<sequence>MKKLCFLVLSIAIYCTACQNKDQKTTSAEQSATAPKLEHQNLNGFWVGDFIAEEYKEDETFHVSNKINLAIKSIVNGVVTAQSIVAGNKRPLTGKMTERNGRIIFNLAEPGDNKYDGRFEFELVKDTLVGTWTAYDTTLPVTKRSFKLTPKEFSYNPNVMLSGENDYIDYYSSQTKTRVDTVEGVVDTLKDNYYRQANNIVYTVNSSTHAFTEAELKNLKKLDLEILRNTIFARHGYTFKKIGYRQFFDPVEWYVPVTDNVDVKLSAIEKANIKLFVRFEKYATDNYDTFGR</sequence>
<dbReference type="Pfam" id="PF13308">
    <property type="entry name" value="YARHG"/>
    <property type="match status" value="1"/>
</dbReference>
<keyword evidence="3" id="KW-1185">Reference proteome</keyword>
<evidence type="ECO:0000313" key="2">
    <source>
        <dbReference type="EMBL" id="MEE1947137.1"/>
    </source>
</evidence>
<dbReference type="Proteomes" id="UP001336835">
    <property type="component" value="Unassembled WGS sequence"/>
</dbReference>
<dbReference type="SMART" id="SM01324">
    <property type="entry name" value="YARHG"/>
    <property type="match status" value="1"/>
</dbReference>
<feature type="domain" description="YARHG" evidence="1">
    <location>
        <begin position="198"/>
        <end position="281"/>
    </location>
</feature>
<dbReference type="Gene3D" id="1.20.58.1690">
    <property type="match status" value="1"/>
</dbReference>
<dbReference type="EMBL" id="JAZDQT010000003">
    <property type="protein sequence ID" value="MEE1947137.1"/>
    <property type="molecule type" value="Genomic_DNA"/>
</dbReference>
<proteinExistence type="predicted"/>
<comment type="caution">
    <text evidence="2">The sequence shown here is derived from an EMBL/GenBank/DDBJ whole genome shotgun (WGS) entry which is preliminary data.</text>
</comment>